<dbReference type="InterPro" id="IPR036864">
    <property type="entry name" value="Zn2-C6_fun-type_DNA-bd_sf"/>
</dbReference>
<dbReference type="PROSITE" id="PS50048">
    <property type="entry name" value="ZN2_CY6_FUNGAL_2"/>
    <property type="match status" value="1"/>
</dbReference>
<reference evidence="3" key="1">
    <citation type="submission" date="2023-03" db="EMBL/GenBank/DDBJ databases">
        <title>Massive genome expansion in bonnet fungi (Mycena s.s.) driven by repeated elements and novel gene families across ecological guilds.</title>
        <authorList>
            <consortium name="Lawrence Berkeley National Laboratory"/>
            <person name="Harder C.B."/>
            <person name="Miyauchi S."/>
            <person name="Viragh M."/>
            <person name="Kuo A."/>
            <person name="Thoen E."/>
            <person name="Andreopoulos B."/>
            <person name="Lu D."/>
            <person name="Skrede I."/>
            <person name="Drula E."/>
            <person name="Henrissat B."/>
            <person name="Morin E."/>
            <person name="Kohler A."/>
            <person name="Barry K."/>
            <person name="LaButti K."/>
            <person name="Morin E."/>
            <person name="Salamov A."/>
            <person name="Lipzen A."/>
            <person name="Mereny Z."/>
            <person name="Hegedus B."/>
            <person name="Baldrian P."/>
            <person name="Stursova M."/>
            <person name="Weitz H."/>
            <person name="Taylor A."/>
            <person name="Grigoriev I.V."/>
            <person name="Nagy L.G."/>
            <person name="Martin F."/>
            <person name="Kauserud H."/>
        </authorList>
    </citation>
    <scope>NUCLEOTIDE SEQUENCE</scope>
    <source>
        <strain evidence="3">9284</strain>
    </source>
</reference>
<keyword evidence="4" id="KW-1185">Reference proteome</keyword>
<dbReference type="SMART" id="SM00066">
    <property type="entry name" value="GAL4"/>
    <property type="match status" value="1"/>
</dbReference>
<evidence type="ECO:0000313" key="3">
    <source>
        <dbReference type="EMBL" id="KAJ7636363.1"/>
    </source>
</evidence>
<comment type="caution">
    <text evidence="3">The sequence shown here is derived from an EMBL/GenBank/DDBJ whole genome shotgun (WGS) entry which is preliminary data.</text>
</comment>
<gene>
    <name evidence="3" type="ORF">FB45DRAFT_864413</name>
</gene>
<dbReference type="InterPro" id="IPR001138">
    <property type="entry name" value="Zn2Cys6_DnaBD"/>
</dbReference>
<sequence>MSDSSTWPVDQQNLQPVPRKRRRITPCSNCRHRKVKCITSEQPPVNPCQRCAKKNLDCEYNVHASASAPTLPLPYTGPPPAGSRPRYYGQPLPPLTGGTSLNPQPSSPLELDGLPYTGPPPPGHLPRYYGQTLPDLSVSDAGTRLDVNHRPQTTLPSPIPSGPYGNAEGQFDERHHWPGTLGGYEGEEGYADECSFYMQPDDAQN</sequence>
<dbReference type="CDD" id="cd00067">
    <property type="entry name" value="GAL4"/>
    <property type="match status" value="1"/>
</dbReference>
<feature type="compositionally biased region" description="Pro residues" evidence="1">
    <location>
        <begin position="71"/>
        <end position="82"/>
    </location>
</feature>
<protein>
    <recommendedName>
        <fullName evidence="2">Zn(2)-C6 fungal-type domain-containing protein</fullName>
    </recommendedName>
</protein>
<organism evidence="3 4">
    <name type="scientific">Roridomyces roridus</name>
    <dbReference type="NCBI Taxonomy" id="1738132"/>
    <lineage>
        <taxon>Eukaryota</taxon>
        <taxon>Fungi</taxon>
        <taxon>Dikarya</taxon>
        <taxon>Basidiomycota</taxon>
        <taxon>Agaricomycotina</taxon>
        <taxon>Agaricomycetes</taxon>
        <taxon>Agaricomycetidae</taxon>
        <taxon>Agaricales</taxon>
        <taxon>Marasmiineae</taxon>
        <taxon>Mycenaceae</taxon>
        <taxon>Roridomyces</taxon>
    </lineage>
</organism>
<evidence type="ECO:0000259" key="2">
    <source>
        <dbReference type="PROSITE" id="PS50048"/>
    </source>
</evidence>
<evidence type="ECO:0000313" key="4">
    <source>
        <dbReference type="Proteomes" id="UP001221142"/>
    </source>
</evidence>
<dbReference type="AlphaFoldDB" id="A0AAD7C1C8"/>
<dbReference type="GO" id="GO:0008270">
    <property type="term" value="F:zinc ion binding"/>
    <property type="evidence" value="ECO:0007669"/>
    <property type="project" value="InterPro"/>
</dbReference>
<dbReference type="PROSITE" id="PS00463">
    <property type="entry name" value="ZN2_CY6_FUNGAL_1"/>
    <property type="match status" value="1"/>
</dbReference>
<feature type="domain" description="Zn(2)-C6 fungal-type" evidence="2">
    <location>
        <begin position="26"/>
        <end position="60"/>
    </location>
</feature>
<feature type="region of interest" description="Disordered" evidence="1">
    <location>
        <begin position="1"/>
        <end position="20"/>
    </location>
</feature>
<accession>A0AAD7C1C8</accession>
<dbReference type="EMBL" id="JARKIF010000006">
    <property type="protein sequence ID" value="KAJ7636363.1"/>
    <property type="molecule type" value="Genomic_DNA"/>
</dbReference>
<dbReference type="Proteomes" id="UP001221142">
    <property type="component" value="Unassembled WGS sequence"/>
</dbReference>
<dbReference type="SUPFAM" id="SSF57701">
    <property type="entry name" value="Zn2/Cys6 DNA-binding domain"/>
    <property type="match status" value="1"/>
</dbReference>
<feature type="compositionally biased region" description="Polar residues" evidence="1">
    <location>
        <begin position="1"/>
        <end position="15"/>
    </location>
</feature>
<dbReference type="Gene3D" id="4.10.240.10">
    <property type="entry name" value="Zn(2)-C6 fungal-type DNA-binding domain"/>
    <property type="match status" value="1"/>
</dbReference>
<proteinExistence type="predicted"/>
<feature type="region of interest" description="Disordered" evidence="1">
    <location>
        <begin position="68"/>
        <end position="110"/>
    </location>
</feature>
<dbReference type="Pfam" id="PF00172">
    <property type="entry name" value="Zn_clus"/>
    <property type="match status" value="1"/>
</dbReference>
<evidence type="ECO:0000256" key="1">
    <source>
        <dbReference type="SAM" id="MobiDB-lite"/>
    </source>
</evidence>
<name>A0AAD7C1C8_9AGAR</name>
<feature type="region of interest" description="Disordered" evidence="1">
    <location>
        <begin position="149"/>
        <end position="173"/>
    </location>
</feature>
<dbReference type="GO" id="GO:0000981">
    <property type="term" value="F:DNA-binding transcription factor activity, RNA polymerase II-specific"/>
    <property type="evidence" value="ECO:0007669"/>
    <property type="project" value="InterPro"/>
</dbReference>